<feature type="compositionally biased region" description="Basic and acidic residues" evidence="1">
    <location>
        <begin position="25"/>
        <end position="37"/>
    </location>
</feature>
<dbReference type="STRING" id="93625.A0A409XDW8"/>
<proteinExistence type="predicted"/>
<dbReference type="AlphaFoldDB" id="A0A409XDW8"/>
<name>A0A409XDW8_PSICY</name>
<gene>
    <name evidence="2" type="ORF">CVT25_005273</name>
</gene>
<dbReference type="InParanoid" id="A0A409XDW8"/>
<dbReference type="Proteomes" id="UP000283269">
    <property type="component" value="Unassembled WGS sequence"/>
</dbReference>
<protein>
    <submittedName>
        <fullName evidence="2">Uncharacterized protein</fullName>
    </submittedName>
</protein>
<feature type="region of interest" description="Disordered" evidence="1">
    <location>
        <begin position="129"/>
        <end position="155"/>
    </location>
</feature>
<reference evidence="2 3" key="1">
    <citation type="journal article" date="2018" name="Evol. Lett.">
        <title>Horizontal gene cluster transfer increased hallucinogenic mushroom diversity.</title>
        <authorList>
            <person name="Reynolds H.T."/>
            <person name="Vijayakumar V."/>
            <person name="Gluck-Thaler E."/>
            <person name="Korotkin H.B."/>
            <person name="Matheny P.B."/>
            <person name="Slot J.C."/>
        </authorList>
    </citation>
    <scope>NUCLEOTIDE SEQUENCE [LARGE SCALE GENOMIC DNA]</scope>
    <source>
        <strain evidence="2 3">2631</strain>
    </source>
</reference>
<accession>A0A409XDW8</accession>
<sequence length="303" mass="33486">MGSWAQLKGMPAPGHDNGADVGVVSKEEKEDKKAKDAKDCRFSYPILTIEEATVDGHGRPDDWDDVIVGYESGSAEADVGSEEMAGGATEEFGFNERKAEVNATPVKKARARPLLEQMLGRSRLKHMYEDDESYAEHPDMTPLRPSRSMSGRVGDLGLSSQVSFQGDNSANNACTTRSFSHHTLASLRRLSDHFPLRFDQRTSSRDIGSGRRSSVRYTRNSRFHLSGQKSSEVFNIDDVPSAFYSTVFPNTSGRMHIGLEKECFSASTSTAVDGEYGRNRSKSDAQIDKNENEYLSPKRRANG</sequence>
<feature type="compositionally biased region" description="Basic and acidic residues" evidence="1">
    <location>
        <begin position="275"/>
        <end position="292"/>
    </location>
</feature>
<feature type="region of interest" description="Disordered" evidence="1">
    <location>
        <begin position="274"/>
        <end position="303"/>
    </location>
</feature>
<dbReference type="EMBL" id="NHYD01001985">
    <property type="protein sequence ID" value="PPQ88935.1"/>
    <property type="molecule type" value="Genomic_DNA"/>
</dbReference>
<comment type="caution">
    <text evidence="2">The sequence shown here is derived from an EMBL/GenBank/DDBJ whole genome shotgun (WGS) entry which is preliminary data.</text>
</comment>
<evidence type="ECO:0000256" key="1">
    <source>
        <dbReference type="SAM" id="MobiDB-lite"/>
    </source>
</evidence>
<organism evidence="2 3">
    <name type="scientific">Psilocybe cyanescens</name>
    <dbReference type="NCBI Taxonomy" id="93625"/>
    <lineage>
        <taxon>Eukaryota</taxon>
        <taxon>Fungi</taxon>
        <taxon>Dikarya</taxon>
        <taxon>Basidiomycota</taxon>
        <taxon>Agaricomycotina</taxon>
        <taxon>Agaricomycetes</taxon>
        <taxon>Agaricomycetidae</taxon>
        <taxon>Agaricales</taxon>
        <taxon>Agaricineae</taxon>
        <taxon>Strophariaceae</taxon>
        <taxon>Psilocybe</taxon>
    </lineage>
</organism>
<evidence type="ECO:0000313" key="3">
    <source>
        <dbReference type="Proteomes" id="UP000283269"/>
    </source>
</evidence>
<keyword evidence="3" id="KW-1185">Reference proteome</keyword>
<feature type="region of interest" description="Disordered" evidence="1">
    <location>
        <begin position="1"/>
        <end position="37"/>
    </location>
</feature>
<evidence type="ECO:0000313" key="2">
    <source>
        <dbReference type="EMBL" id="PPQ88935.1"/>
    </source>
</evidence>